<gene>
    <name evidence="6" type="ORF">U9M48_039324</name>
</gene>
<dbReference type="GO" id="GO:0006357">
    <property type="term" value="P:regulation of transcription by RNA polymerase II"/>
    <property type="evidence" value="ECO:0007669"/>
    <property type="project" value="InterPro"/>
</dbReference>
<feature type="region of interest" description="Disordered" evidence="4">
    <location>
        <begin position="727"/>
        <end position="754"/>
    </location>
</feature>
<name>A0AAQ3UN74_PASNO</name>
<dbReference type="GO" id="GO:0016538">
    <property type="term" value="F:cyclin-dependent protein serine/threonine kinase regulator activity"/>
    <property type="evidence" value="ECO:0007669"/>
    <property type="project" value="InterPro"/>
</dbReference>
<dbReference type="EMBL" id="CP144753">
    <property type="protein sequence ID" value="WVZ93337.1"/>
    <property type="molecule type" value="Genomic_DNA"/>
</dbReference>
<dbReference type="SMART" id="SM00385">
    <property type="entry name" value="CYCLIN"/>
    <property type="match status" value="2"/>
</dbReference>
<reference evidence="6 7" key="1">
    <citation type="submission" date="2024-02" db="EMBL/GenBank/DDBJ databases">
        <title>High-quality chromosome-scale genome assembly of Pensacola bahiagrass (Paspalum notatum Flugge var. saurae).</title>
        <authorList>
            <person name="Vega J.M."/>
            <person name="Podio M."/>
            <person name="Orjuela J."/>
            <person name="Siena L.A."/>
            <person name="Pessino S.C."/>
            <person name="Combes M.C."/>
            <person name="Mariac C."/>
            <person name="Albertini E."/>
            <person name="Pupilli F."/>
            <person name="Ortiz J.P.A."/>
            <person name="Leblanc O."/>
        </authorList>
    </citation>
    <scope>NUCLEOTIDE SEQUENCE [LARGE SCALE GENOMIC DNA]</scope>
    <source>
        <strain evidence="6">R1</strain>
        <tissue evidence="6">Leaf</tissue>
    </source>
</reference>
<comment type="similarity">
    <text evidence="2">Belongs to the cyclin family. Cyclin T subfamily.</text>
</comment>
<dbReference type="FunFam" id="1.10.472.10:FF:000079">
    <property type="entry name" value="Putative cyclin-T1 family protein"/>
    <property type="match status" value="1"/>
</dbReference>
<dbReference type="Gene3D" id="1.10.472.10">
    <property type="entry name" value="Cyclin-like"/>
    <property type="match status" value="2"/>
</dbReference>
<evidence type="ECO:0000313" key="7">
    <source>
        <dbReference type="Proteomes" id="UP001341281"/>
    </source>
</evidence>
<keyword evidence="1 3" id="KW-0195">Cyclin</keyword>
<feature type="domain" description="Cyclin-like" evidence="5">
    <location>
        <begin position="158"/>
        <end position="260"/>
    </location>
</feature>
<protein>
    <recommendedName>
        <fullName evidence="5">Cyclin-like domain-containing protein</fullName>
    </recommendedName>
</protein>
<dbReference type="PANTHER" id="PTHR10026">
    <property type="entry name" value="CYCLIN"/>
    <property type="match status" value="1"/>
</dbReference>
<dbReference type="FunFam" id="1.10.472.10:FF:000081">
    <property type="entry name" value="Cyclin family protein"/>
    <property type="match status" value="1"/>
</dbReference>
<sequence length="877" mass="97165">TIPFTRPACATALSLSLATGDDLATATDAASPQVFSIAPFARSSPAKSTHQAVIHANTIWFQNFFSLTSTNQLLQTYKCRLLLAKSPTLSGFRGCREPIQQGVSDILMDGESNILEKLSQKCMYSWYFTREELEKVSPTRRDGISESKESEIRHLYCSFIRDVGIRLKLPQMTLATAIMFCHRFYLHQSLAKNGWQTIATVCVFLAAKVEDTPCPLDHVVRVAYETMYRRDYVAAQRINKKDVFEKQKALILVGERLVLTTIRFDFNIQHPYRPLLDAMRNLGINQKEVKQVAWNFVNDWLKTTLCLQYKPQYIAAGSLYLAAKLHNIKLPLHGAHVWWHQFDVAPKPLEAVIQQMMEHTAVKKLMPARPSSVNQNETLREAKLNVSNSPDSVLNQSSLSISSSSPDICESSDHMQVDSCRYLVSSHAGDCRVSVPDCSLLNVCANRNISSKAQYEESLDQALINKHRDGIMPCSNQVSLDAIAGTEGSAECMKQDVSHFNDFNNTVKDESLNQASRNQHADGVPLSEVILMDAKVNMESSLCVETLIANSNSCTNGLTADSLCTDQRLASGPIDDTASAMPVEVETVHLSAELNKVDVGRIKDLLRKRKRQREVHEQTIASDDLSEEAWIERELESGIVTRQESGPAATSDELSDEAWIERELESGIVVGPRNEQAITLDGLSEDDWIERELESGIIVEPAPAIKKQKLKSSSLQENDFFSVTVTGNKRKAQSDPSGRVPSRLPTRPVPTPLGMATLLPRAPVPRAPLRPAPAVRLAPRGHLRATAPSGGGAAAHAFRTCKNCKQQYDPAANHPSACRYHTAHFGGETKRKFESVYAGGTMDTPDSGKVFQYWHCCGSEDPFDAGCTASPHYSYDD</sequence>
<evidence type="ECO:0000256" key="2">
    <source>
        <dbReference type="ARBA" id="ARBA00061204"/>
    </source>
</evidence>
<organism evidence="6 7">
    <name type="scientific">Paspalum notatum var. saurae</name>
    <dbReference type="NCBI Taxonomy" id="547442"/>
    <lineage>
        <taxon>Eukaryota</taxon>
        <taxon>Viridiplantae</taxon>
        <taxon>Streptophyta</taxon>
        <taxon>Embryophyta</taxon>
        <taxon>Tracheophyta</taxon>
        <taxon>Spermatophyta</taxon>
        <taxon>Magnoliopsida</taxon>
        <taxon>Liliopsida</taxon>
        <taxon>Poales</taxon>
        <taxon>Poaceae</taxon>
        <taxon>PACMAD clade</taxon>
        <taxon>Panicoideae</taxon>
        <taxon>Andropogonodae</taxon>
        <taxon>Paspaleae</taxon>
        <taxon>Paspalinae</taxon>
        <taxon>Paspalum</taxon>
    </lineage>
</organism>
<evidence type="ECO:0000313" key="6">
    <source>
        <dbReference type="EMBL" id="WVZ93337.1"/>
    </source>
</evidence>
<feature type="domain" description="Cyclin-like" evidence="5">
    <location>
        <begin position="273"/>
        <end position="358"/>
    </location>
</feature>
<dbReference type="InterPro" id="IPR036915">
    <property type="entry name" value="Cyclin-like_sf"/>
</dbReference>
<dbReference type="Pfam" id="PF00134">
    <property type="entry name" value="Cyclin_N"/>
    <property type="match status" value="1"/>
</dbReference>
<evidence type="ECO:0000259" key="5">
    <source>
        <dbReference type="SMART" id="SM00385"/>
    </source>
</evidence>
<keyword evidence="7" id="KW-1185">Reference proteome</keyword>
<evidence type="ECO:0000256" key="1">
    <source>
        <dbReference type="ARBA" id="ARBA00023127"/>
    </source>
</evidence>
<dbReference type="InterPro" id="IPR013763">
    <property type="entry name" value="Cyclin-like_dom"/>
</dbReference>
<proteinExistence type="inferred from homology"/>
<accession>A0AAQ3UN74</accession>
<dbReference type="Proteomes" id="UP001341281">
    <property type="component" value="Chromosome 09"/>
</dbReference>
<dbReference type="InterPro" id="IPR043198">
    <property type="entry name" value="Cyclin/Ssn8"/>
</dbReference>
<dbReference type="InterPro" id="IPR006671">
    <property type="entry name" value="Cyclin_N"/>
</dbReference>
<feature type="non-terminal residue" evidence="6">
    <location>
        <position position="877"/>
    </location>
</feature>
<dbReference type="SUPFAM" id="SSF47954">
    <property type="entry name" value="Cyclin-like"/>
    <property type="match status" value="2"/>
</dbReference>
<evidence type="ECO:0000256" key="3">
    <source>
        <dbReference type="RuleBase" id="RU000383"/>
    </source>
</evidence>
<evidence type="ECO:0000256" key="4">
    <source>
        <dbReference type="SAM" id="MobiDB-lite"/>
    </source>
</evidence>
<dbReference type="AlphaFoldDB" id="A0AAQ3UN74"/>